<gene>
    <name evidence="2" type="primary">LOC123090194</name>
</gene>
<dbReference type="Gramene" id="TraesNOR4B03G02377680.1">
    <property type="protein sequence ID" value="TraesNOR4B03G02377680.1"/>
    <property type="gene ID" value="TraesNOR4B03G02377680"/>
</dbReference>
<dbReference type="Gramene" id="TraesMAC4B03G02360110.1">
    <property type="protein sequence ID" value="TraesMAC4B03G02360110.1"/>
    <property type="gene ID" value="TraesMAC4B03G02360110"/>
</dbReference>
<dbReference type="PANTHER" id="PTHR35163:SF13">
    <property type="entry name" value="NB-ARC DOMAIN-CONTAINING PROTEIN"/>
    <property type="match status" value="1"/>
</dbReference>
<protein>
    <recommendedName>
        <fullName evidence="4">Zinc finger GRF-type domain-containing protein</fullName>
    </recommendedName>
</protein>
<dbReference type="EnsemblPlants" id="TraesCS4B02G262100.1">
    <property type="protein sequence ID" value="TraesCS4B02G262100.1"/>
    <property type="gene ID" value="TraesCS4B02G262100"/>
</dbReference>
<dbReference type="Gramene" id="TraesWEE_scaffold_124837_01G000100.1">
    <property type="protein sequence ID" value="TraesWEE_scaffold_124837_01G000100.1"/>
    <property type="gene ID" value="TraesWEE_scaffold_124837_01G000100"/>
</dbReference>
<dbReference type="OMA" id="MQQDIGV"/>
<keyword evidence="1" id="KW-0175">Coiled coil</keyword>
<evidence type="ECO:0000313" key="2">
    <source>
        <dbReference type="EnsemblPlants" id="TraesCS4B02G262100.1"/>
    </source>
</evidence>
<dbReference type="Proteomes" id="UP000019116">
    <property type="component" value="Chromosome 4B"/>
</dbReference>
<dbReference type="Gramene" id="TraesCS4B03G0698400.1">
    <property type="protein sequence ID" value="TraesCS4B03G0698400.1.CDS"/>
    <property type="gene ID" value="TraesCS4B03G0698400"/>
</dbReference>
<dbReference type="PANTHER" id="PTHR35163">
    <property type="entry name" value="OS02G0467300 PROTEIN"/>
    <property type="match status" value="1"/>
</dbReference>
<keyword evidence="3" id="KW-1185">Reference proteome</keyword>
<evidence type="ECO:0008006" key="4">
    <source>
        <dbReference type="Google" id="ProtNLM"/>
    </source>
</evidence>
<name>A0A3B6IU94_WHEAT</name>
<accession>A0A3B6IU94</accession>
<reference evidence="2" key="1">
    <citation type="submission" date="2018-08" db="EMBL/GenBank/DDBJ databases">
        <authorList>
            <person name="Rossello M."/>
        </authorList>
    </citation>
    <scope>NUCLEOTIDE SEQUENCE [LARGE SCALE GENOMIC DNA]</scope>
    <source>
        <strain evidence="2">cv. Chinese Spring</strain>
    </source>
</reference>
<evidence type="ECO:0000313" key="3">
    <source>
        <dbReference type="Proteomes" id="UP000019116"/>
    </source>
</evidence>
<organism evidence="2">
    <name type="scientific">Triticum aestivum</name>
    <name type="common">Wheat</name>
    <dbReference type="NCBI Taxonomy" id="4565"/>
    <lineage>
        <taxon>Eukaryota</taxon>
        <taxon>Viridiplantae</taxon>
        <taxon>Streptophyta</taxon>
        <taxon>Embryophyta</taxon>
        <taxon>Tracheophyta</taxon>
        <taxon>Spermatophyta</taxon>
        <taxon>Magnoliopsida</taxon>
        <taxon>Liliopsida</taxon>
        <taxon>Poales</taxon>
        <taxon>Poaceae</taxon>
        <taxon>BOP clade</taxon>
        <taxon>Pooideae</taxon>
        <taxon>Triticodae</taxon>
        <taxon>Triticeae</taxon>
        <taxon>Triticinae</taxon>
        <taxon>Triticum</taxon>
    </lineage>
</organism>
<dbReference type="RefSeq" id="XP_044367540.1">
    <property type="nucleotide sequence ID" value="XM_044511605.1"/>
</dbReference>
<dbReference type="AlphaFoldDB" id="A0A3B6IU94"/>
<proteinExistence type="predicted"/>
<dbReference type="OrthoDB" id="696051at2759"/>
<dbReference type="SMR" id="A0A3B6IU94"/>
<dbReference type="GeneID" id="123090194"/>
<feature type="coiled-coil region" evidence="1">
    <location>
        <begin position="117"/>
        <end position="241"/>
    </location>
</feature>
<dbReference type="Gramene" id="TraesJAG4B03G02358380.1">
    <property type="protein sequence ID" value="TraesJAG4B03G02358380.1"/>
    <property type="gene ID" value="TraesJAG4B03G02358380"/>
</dbReference>
<reference evidence="2" key="2">
    <citation type="submission" date="2018-10" db="UniProtKB">
        <authorList>
            <consortium name="EnsemblPlants"/>
        </authorList>
    </citation>
    <scope>IDENTIFICATION</scope>
</reference>
<dbReference type="PaxDb" id="4565-Traes_4BL_E7AEF1DDB.1"/>
<dbReference type="Gramene" id="TraesCS4B02G262100.1">
    <property type="protein sequence ID" value="TraesCS4B02G262100.1"/>
    <property type="gene ID" value="TraesCS4B02G262100"/>
</dbReference>
<sequence>MPSWYDEESSDEDICMVSMDPQLFETPDSVVDPSFCGSHTESLPTCMMHHQMPKKMVAFEGALTGRRFLGCLVNQDEGVNCGVVEWVDGPWPEILQRCLARIWDMYHEQNLGRVKDKQAHEKEVGKLKKEIEFLSNNYSQLVEDVSKLFDYQDGKMSHDMDYTSQAINELNEKKKQLEDQAKIELSMEKLKLAKEQRCILQCQADIIQNMRKAMKEVEGDRDLLKQEKKKLEYLIADLLNAGHASKDKLERIKAIMNE</sequence>
<dbReference type="STRING" id="4565.A0A3B6IU94"/>
<dbReference type="Gramene" id="TraesCLE_scaffold_104095_01G000200.1">
    <property type="protein sequence ID" value="TraesCLE_scaffold_104095_01G000200.1"/>
    <property type="gene ID" value="TraesCLE_scaffold_104095_01G000200"/>
</dbReference>
<evidence type="ECO:0000256" key="1">
    <source>
        <dbReference type="SAM" id="Coils"/>
    </source>
</evidence>